<evidence type="ECO:0000313" key="6">
    <source>
        <dbReference type="Proteomes" id="UP000076842"/>
    </source>
</evidence>
<dbReference type="InParanoid" id="A0A165DDT2"/>
<dbReference type="Pfam" id="PF21057">
    <property type="entry name" value="Hikeshi-like_C"/>
    <property type="match status" value="1"/>
</dbReference>
<evidence type="ECO:0000313" key="5">
    <source>
        <dbReference type="EMBL" id="KZT52593.1"/>
    </source>
</evidence>
<sequence length="214" mass="23088">MFGCCVAGRLVQTDLVQVDNTHCVFNIPSASTVNHVCVFLTGQTPFPDGWAATVHWNWPGRGFQLLGMLSNQKPSAIFRVRGILPGQSSQSNGDMGMDDETGAAAANSSSVGDTAQIGLSMEPIDQVQQQVASITSSSKSLVLVRPSAPAPTTSDPVYLTGLILKNLFIYLTSFTHDNTLNPNNTVQIGMIQKWYDTLMHKLKVGGTAFLERED</sequence>
<dbReference type="GO" id="GO:0061608">
    <property type="term" value="F:nuclear import signal receptor activity"/>
    <property type="evidence" value="ECO:0007669"/>
    <property type="project" value="TreeGrafter"/>
</dbReference>
<dbReference type="PANTHER" id="PTHR12925:SF0">
    <property type="entry name" value="PROTEIN HIKESHI"/>
    <property type="match status" value="1"/>
</dbReference>
<evidence type="ECO:0000256" key="1">
    <source>
        <dbReference type="ARBA" id="ARBA00006623"/>
    </source>
</evidence>
<organism evidence="5 6">
    <name type="scientific">Calocera cornea HHB12733</name>
    <dbReference type="NCBI Taxonomy" id="1353952"/>
    <lineage>
        <taxon>Eukaryota</taxon>
        <taxon>Fungi</taxon>
        <taxon>Dikarya</taxon>
        <taxon>Basidiomycota</taxon>
        <taxon>Agaricomycotina</taxon>
        <taxon>Dacrymycetes</taxon>
        <taxon>Dacrymycetales</taxon>
        <taxon>Dacrymycetaceae</taxon>
        <taxon>Calocera</taxon>
    </lineage>
</organism>
<evidence type="ECO:0000256" key="2">
    <source>
        <dbReference type="SAM" id="MobiDB-lite"/>
    </source>
</evidence>
<protein>
    <submittedName>
        <fullName evidence="5">DUF775-domain-containing protein</fullName>
    </submittedName>
</protein>
<dbReference type="InterPro" id="IPR048364">
    <property type="entry name" value="Hikeshi-like_C"/>
</dbReference>
<dbReference type="PANTHER" id="PTHR12925">
    <property type="entry name" value="HIKESHI FAMILY MEMBER"/>
    <property type="match status" value="1"/>
</dbReference>
<evidence type="ECO:0000259" key="4">
    <source>
        <dbReference type="Pfam" id="PF21057"/>
    </source>
</evidence>
<feature type="domain" description="Hikeshi-like C-terminal" evidence="4">
    <location>
        <begin position="157"/>
        <end position="212"/>
    </location>
</feature>
<feature type="region of interest" description="Disordered" evidence="2">
    <location>
        <begin position="87"/>
        <end position="108"/>
    </location>
</feature>
<dbReference type="GO" id="GO:0006606">
    <property type="term" value="P:protein import into nucleus"/>
    <property type="evidence" value="ECO:0007669"/>
    <property type="project" value="TreeGrafter"/>
</dbReference>
<dbReference type="GO" id="GO:0005829">
    <property type="term" value="C:cytosol"/>
    <property type="evidence" value="ECO:0007669"/>
    <property type="project" value="TreeGrafter"/>
</dbReference>
<reference evidence="5 6" key="1">
    <citation type="journal article" date="2016" name="Mol. Biol. Evol.">
        <title>Comparative Genomics of Early-Diverging Mushroom-Forming Fungi Provides Insights into the Origins of Lignocellulose Decay Capabilities.</title>
        <authorList>
            <person name="Nagy L.G."/>
            <person name="Riley R."/>
            <person name="Tritt A."/>
            <person name="Adam C."/>
            <person name="Daum C."/>
            <person name="Floudas D."/>
            <person name="Sun H."/>
            <person name="Yadav J.S."/>
            <person name="Pangilinan J."/>
            <person name="Larsson K.H."/>
            <person name="Matsuura K."/>
            <person name="Barry K."/>
            <person name="Labutti K."/>
            <person name="Kuo R."/>
            <person name="Ohm R.A."/>
            <person name="Bhattacharya S.S."/>
            <person name="Shirouzu T."/>
            <person name="Yoshinaga Y."/>
            <person name="Martin F.M."/>
            <person name="Grigoriev I.V."/>
            <person name="Hibbett D.S."/>
        </authorList>
    </citation>
    <scope>NUCLEOTIDE SEQUENCE [LARGE SCALE GENOMIC DNA]</scope>
    <source>
        <strain evidence="5 6">HHB12733</strain>
    </source>
</reference>
<dbReference type="Proteomes" id="UP000076842">
    <property type="component" value="Unassembled WGS sequence"/>
</dbReference>
<proteinExistence type="inferred from homology"/>
<dbReference type="GO" id="GO:0005634">
    <property type="term" value="C:nucleus"/>
    <property type="evidence" value="ECO:0007669"/>
    <property type="project" value="TreeGrafter"/>
</dbReference>
<dbReference type="InterPro" id="IPR031318">
    <property type="entry name" value="OPI10"/>
</dbReference>
<dbReference type="EMBL" id="KV424061">
    <property type="protein sequence ID" value="KZT52593.1"/>
    <property type="molecule type" value="Genomic_DNA"/>
</dbReference>
<dbReference type="OrthoDB" id="10248398at2759"/>
<name>A0A165DDT2_9BASI</name>
<keyword evidence="6" id="KW-1185">Reference proteome</keyword>
<comment type="similarity">
    <text evidence="1">Belongs to the OPI10 family.</text>
</comment>
<evidence type="ECO:0000259" key="3">
    <source>
        <dbReference type="Pfam" id="PF05603"/>
    </source>
</evidence>
<dbReference type="STRING" id="1353952.A0A165DDT2"/>
<accession>A0A165DDT2</accession>
<dbReference type="FunCoup" id="A0A165DDT2">
    <property type="interactions" value="356"/>
</dbReference>
<gene>
    <name evidence="5" type="ORF">CALCODRAFT_81549</name>
</gene>
<feature type="domain" description="Hikeshi-like N-terminal" evidence="3">
    <location>
        <begin position="6"/>
        <end position="136"/>
    </location>
</feature>
<dbReference type="AlphaFoldDB" id="A0A165DDT2"/>
<dbReference type="InterPro" id="IPR008493">
    <property type="entry name" value="Hikeshi-like_N"/>
</dbReference>
<dbReference type="Pfam" id="PF05603">
    <property type="entry name" value="Hikeshi-like_N"/>
    <property type="match status" value="1"/>
</dbReference>